<dbReference type="PANTHER" id="PTHR33609">
    <property type="entry name" value="LOW CALCIUM RESPONSE LOCUS PROTEIN S"/>
    <property type="match status" value="1"/>
</dbReference>
<proteinExistence type="predicted"/>
<dbReference type="PANTHER" id="PTHR33609:SF1">
    <property type="entry name" value="TRANSPOSASE"/>
    <property type="match status" value="1"/>
</dbReference>
<dbReference type="Pfam" id="PF01527">
    <property type="entry name" value="HTH_Tnp_1"/>
    <property type="match status" value="1"/>
</dbReference>
<feature type="region of interest" description="Disordered" evidence="1">
    <location>
        <begin position="1"/>
        <end position="25"/>
    </location>
</feature>
<protein>
    <recommendedName>
        <fullName evidence="4">Transposase</fullName>
    </recommendedName>
</protein>
<evidence type="ECO:0000256" key="1">
    <source>
        <dbReference type="SAM" id="MobiDB-lite"/>
    </source>
</evidence>
<name>A0A228HPC1_9BURK</name>
<dbReference type="GO" id="GO:0006313">
    <property type="term" value="P:DNA transposition"/>
    <property type="evidence" value="ECO:0007669"/>
    <property type="project" value="InterPro"/>
</dbReference>
<reference evidence="2 3" key="2">
    <citation type="submission" date="2017-08" db="EMBL/GenBank/DDBJ databases">
        <title>WGS of novel Burkholderia cepaca complex species.</title>
        <authorList>
            <person name="Lipuma J."/>
            <person name="Spilker T."/>
        </authorList>
    </citation>
    <scope>NUCLEOTIDE SEQUENCE [LARGE SCALE GENOMIC DNA]</scope>
    <source>
        <strain evidence="2 3">AU17325</strain>
    </source>
</reference>
<organism evidence="2 3">
    <name type="scientific">Burkholderia aenigmatica</name>
    <dbReference type="NCBI Taxonomy" id="2015348"/>
    <lineage>
        <taxon>Bacteria</taxon>
        <taxon>Pseudomonadati</taxon>
        <taxon>Pseudomonadota</taxon>
        <taxon>Betaproteobacteria</taxon>
        <taxon>Burkholderiales</taxon>
        <taxon>Burkholderiaceae</taxon>
        <taxon>Burkholderia</taxon>
        <taxon>Burkholderia cepacia complex</taxon>
    </lineage>
</organism>
<evidence type="ECO:0000313" key="3">
    <source>
        <dbReference type="Proteomes" id="UP000214600"/>
    </source>
</evidence>
<dbReference type="InterPro" id="IPR002514">
    <property type="entry name" value="Transposase_8"/>
</dbReference>
<dbReference type="GO" id="GO:0004803">
    <property type="term" value="F:transposase activity"/>
    <property type="evidence" value="ECO:0007669"/>
    <property type="project" value="InterPro"/>
</dbReference>
<dbReference type="GeneID" id="99664681"/>
<accession>A0A228HPC1</accession>
<dbReference type="GO" id="GO:0003677">
    <property type="term" value="F:DNA binding"/>
    <property type="evidence" value="ECO:0007669"/>
    <property type="project" value="InterPro"/>
</dbReference>
<dbReference type="OrthoDB" id="9816028at2"/>
<reference evidence="3" key="1">
    <citation type="submission" date="2017-06" db="EMBL/GenBank/DDBJ databases">
        <authorList>
            <person name="LiPuma J."/>
            <person name="Spilker T."/>
        </authorList>
    </citation>
    <scope>NUCLEOTIDE SEQUENCE [LARGE SCALE GENOMIC DNA]</scope>
    <source>
        <strain evidence="3">AU17325</strain>
    </source>
</reference>
<gene>
    <name evidence="2" type="ORF">CFB84_40810</name>
</gene>
<sequence length="94" mass="10408">MSKHESNAERINAMPDHAEAGPTASKLYRKHGIADDGLDAWRARLGSGNTAEARRVRQLEDENTRLKLLVADQALDIKLLWEVVSGKNLQSDAD</sequence>
<dbReference type="InterPro" id="IPR052546">
    <property type="entry name" value="Transposase_8_domain"/>
</dbReference>
<evidence type="ECO:0008006" key="4">
    <source>
        <dbReference type="Google" id="ProtNLM"/>
    </source>
</evidence>
<dbReference type="EMBL" id="NKFA01000040">
    <property type="protein sequence ID" value="OXI32021.1"/>
    <property type="molecule type" value="Genomic_DNA"/>
</dbReference>
<evidence type="ECO:0000313" key="2">
    <source>
        <dbReference type="EMBL" id="OXI32021.1"/>
    </source>
</evidence>
<comment type="caution">
    <text evidence="2">The sequence shown here is derived from an EMBL/GenBank/DDBJ whole genome shotgun (WGS) entry which is preliminary data.</text>
</comment>
<dbReference type="AlphaFoldDB" id="A0A228HPC1"/>
<dbReference type="RefSeq" id="WP_043183977.1">
    <property type="nucleotide sequence ID" value="NZ_CP184470.1"/>
</dbReference>
<dbReference type="Proteomes" id="UP000214600">
    <property type="component" value="Unassembled WGS sequence"/>
</dbReference>